<evidence type="ECO:0000256" key="2">
    <source>
        <dbReference type="ARBA" id="ARBA00004651"/>
    </source>
</evidence>
<dbReference type="EMBL" id="QGGY01000001">
    <property type="protein sequence ID" value="PWJ79100.1"/>
    <property type="molecule type" value="Genomic_DNA"/>
</dbReference>
<evidence type="ECO:0000256" key="1">
    <source>
        <dbReference type="ARBA" id="ARBA00000085"/>
    </source>
</evidence>
<dbReference type="SUPFAM" id="SSF47384">
    <property type="entry name" value="Homodimeric domain of signal transducing histidine kinase"/>
    <property type="match status" value="1"/>
</dbReference>
<dbReference type="InterPro" id="IPR050398">
    <property type="entry name" value="HssS/ArlS-like"/>
</dbReference>
<organism evidence="17 18">
    <name type="scientific">Murimonas intestini</name>
    <dbReference type="NCBI Taxonomy" id="1337051"/>
    <lineage>
        <taxon>Bacteria</taxon>
        <taxon>Bacillati</taxon>
        <taxon>Bacillota</taxon>
        <taxon>Clostridia</taxon>
        <taxon>Lachnospirales</taxon>
        <taxon>Lachnospiraceae</taxon>
        <taxon>Murimonas</taxon>
    </lineage>
</organism>
<name>A0AB73TAB1_9FIRM</name>
<comment type="subcellular location">
    <subcellularLocation>
        <location evidence="2">Cell membrane</location>
        <topology evidence="2">Multi-pass membrane protein</topology>
    </subcellularLocation>
</comment>
<dbReference type="InterPro" id="IPR003660">
    <property type="entry name" value="HAMP_dom"/>
</dbReference>
<protein>
    <recommendedName>
        <fullName evidence="3">histidine kinase</fullName>
        <ecNumber evidence="3">2.7.13.3</ecNumber>
    </recommendedName>
</protein>
<dbReference type="GO" id="GO:0000155">
    <property type="term" value="F:phosphorelay sensor kinase activity"/>
    <property type="evidence" value="ECO:0007669"/>
    <property type="project" value="InterPro"/>
</dbReference>
<evidence type="ECO:0000256" key="13">
    <source>
        <dbReference type="ARBA" id="ARBA00023136"/>
    </source>
</evidence>
<feature type="domain" description="Histidine kinase" evidence="15">
    <location>
        <begin position="163"/>
        <end position="372"/>
    </location>
</feature>
<keyword evidence="13 14" id="KW-0472">Membrane</keyword>
<evidence type="ECO:0000256" key="12">
    <source>
        <dbReference type="ARBA" id="ARBA00023012"/>
    </source>
</evidence>
<feature type="transmembrane region" description="Helical" evidence="14">
    <location>
        <begin position="64"/>
        <end position="87"/>
    </location>
</feature>
<proteinExistence type="predicted"/>
<dbReference type="InterPro" id="IPR036097">
    <property type="entry name" value="HisK_dim/P_sf"/>
</dbReference>
<evidence type="ECO:0000313" key="18">
    <source>
        <dbReference type="Proteomes" id="UP000245412"/>
    </source>
</evidence>
<reference evidence="17 18" key="1">
    <citation type="submission" date="2018-05" db="EMBL/GenBank/DDBJ databases">
        <authorList>
            <person name="Goeker M."/>
            <person name="Huntemann M."/>
            <person name="Clum A."/>
            <person name="Pillay M."/>
            <person name="Palaniappan K."/>
            <person name="Varghese N."/>
            <person name="Mikhailova N."/>
            <person name="Stamatis D."/>
            <person name="Reddy T."/>
            <person name="Daum C."/>
            <person name="Shapiro N."/>
            <person name="Ivanova N."/>
            <person name="Kyrpides N."/>
            <person name="Woyke T."/>
        </authorList>
    </citation>
    <scope>NUCLEOTIDE SEQUENCE [LARGE SCALE GENOMIC DNA]</scope>
    <source>
        <strain evidence="17 18">DSM 26524</strain>
    </source>
</reference>
<evidence type="ECO:0000256" key="8">
    <source>
        <dbReference type="ARBA" id="ARBA00022741"/>
    </source>
</evidence>
<dbReference type="SMART" id="SM00304">
    <property type="entry name" value="HAMP"/>
    <property type="match status" value="1"/>
</dbReference>
<keyword evidence="7 14" id="KW-0812">Transmembrane</keyword>
<dbReference type="SUPFAM" id="SSF55874">
    <property type="entry name" value="ATPase domain of HSP90 chaperone/DNA topoisomerase II/histidine kinase"/>
    <property type="match status" value="1"/>
</dbReference>
<keyword evidence="6" id="KW-0808">Transferase</keyword>
<accession>A0AB73TAB1</accession>
<keyword evidence="18" id="KW-1185">Reference proteome</keyword>
<dbReference type="RefSeq" id="WP_109624519.1">
    <property type="nucleotide sequence ID" value="NZ_JANKBI010000001.1"/>
</dbReference>
<dbReference type="Gene3D" id="1.10.287.130">
    <property type="match status" value="1"/>
</dbReference>
<keyword evidence="10" id="KW-0067">ATP-binding</keyword>
<dbReference type="InterPro" id="IPR003594">
    <property type="entry name" value="HATPase_dom"/>
</dbReference>
<dbReference type="InterPro" id="IPR003661">
    <property type="entry name" value="HisK_dim/P_dom"/>
</dbReference>
<dbReference type="GO" id="GO:0005886">
    <property type="term" value="C:plasma membrane"/>
    <property type="evidence" value="ECO:0007669"/>
    <property type="project" value="UniProtKB-SubCell"/>
</dbReference>
<dbReference type="PROSITE" id="PS50885">
    <property type="entry name" value="HAMP"/>
    <property type="match status" value="1"/>
</dbReference>
<dbReference type="PROSITE" id="PS50109">
    <property type="entry name" value="HIS_KIN"/>
    <property type="match status" value="1"/>
</dbReference>
<dbReference type="CDD" id="cd00082">
    <property type="entry name" value="HisKA"/>
    <property type="match status" value="1"/>
</dbReference>
<dbReference type="PANTHER" id="PTHR45528:SF1">
    <property type="entry name" value="SENSOR HISTIDINE KINASE CPXA"/>
    <property type="match status" value="1"/>
</dbReference>
<dbReference type="Pfam" id="PF00672">
    <property type="entry name" value="HAMP"/>
    <property type="match status" value="1"/>
</dbReference>
<dbReference type="SMART" id="SM00388">
    <property type="entry name" value="HisKA"/>
    <property type="match status" value="1"/>
</dbReference>
<evidence type="ECO:0000256" key="7">
    <source>
        <dbReference type="ARBA" id="ARBA00022692"/>
    </source>
</evidence>
<evidence type="ECO:0000256" key="9">
    <source>
        <dbReference type="ARBA" id="ARBA00022777"/>
    </source>
</evidence>
<dbReference type="Pfam" id="PF00512">
    <property type="entry name" value="HisKA"/>
    <property type="match status" value="1"/>
</dbReference>
<dbReference type="SMART" id="SM00387">
    <property type="entry name" value="HATPase_c"/>
    <property type="match status" value="1"/>
</dbReference>
<dbReference type="PRINTS" id="PR00344">
    <property type="entry name" value="BCTRLSENSOR"/>
</dbReference>
<dbReference type="Gene3D" id="3.30.565.10">
    <property type="entry name" value="Histidine kinase-like ATPase, C-terminal domain"/>
    <property type="match status" value="1"/>
</dbReference>
<keyword evidence="8" id="KW-0547">Nucleotide-binding</keyword>
<comment type="caution">
    <text evidence="17">The sequence shown here is derived from an EMBL/GenBank/DDBJ whole genome shotgun (WGS) entry which is preliminary data.</text>
</comment>
<dbReference type="PANTHER" id="PTHR45528">
    <property type="entry name" value="SENSOR HISTIDINE KINASE CPXA"/>
    <property type="match status" value="1"/>
</dbReference>
<keyword evidence="4" id="KW-1003">Cell membrane</keyword>
<evidence type="ECO:0000256" key="4">
    <source>
        <dbReference type="ARBA" id="ARBA00022475"/>
    </source>
</evidence>
<evidence type="ECO:0000256" key="5">
    <source>
        <dbReference type="ARBA" id="ARBA00022553"/>
    </source>
</evidence>
<evidence type="ECO:0000256" key="6">
    <source>
        <dbReference type="ARBA" id="ARBA00022679"/>
    </source>
</evidence>
<evidence type="ECO:0000256" key="10">
    <source>
        <dbReference type="ARBA" id="ARBA00022840"/>
    </source>
</evidence>
<dbReference type="Pfam" id="PF02518">
    <property type="entry name" value="HATPase_c"/>
    <property type="match status" value="1"/>
</dbReference>
<keyword evidence="9 17" id="KW-0418">Kinase</keyword>
<evidence type="ECO:0000256" key="14">
    <source>
        <dbReference type="SAM" id="Phobius"/>
    </source>
</evidence>
<dbReference type="InterPro" id="IPR036890">
    <property type="entry name" value="HATPase_C_sf"/>
</dbReference>
<dbReference type="GO" id="GO:0005524">
    <property type="term" value="F:ATP binding"/>
    <property type="evidence" value="ECO:0007669"/>
    <property type="project" value="UniProtKB-KW"/>
</dbReference>
<keyword evidence="5" id="KW-0597">Phosphoprotein</keyword>
<dbReference type="CDD" id="cd06225">
    <property type="entry name" value="HAMP"/>
    <property type="match status" value="1"/>
</dbReference>
<evidence type="ECO:0000259" key="16">
    <source>
        <dbReference type="PROSITE" id="PS50885"/>
    </source>
</evidence>
<comment type="catalytic activity">
    <reaction evidence="1">
        <text>ATP + protein L-histidine = ADP + protein N-phospho-L-histidine.</text>
        <dbReference type="EC" id="2.7.13.3"/>
    </reaction>
</comment>
<dbReference type="EC" id="2.7.13.3" evidence="3"/>
<dbReference type="Gene3D" id="6.10.340.10">
    <property type="match status" value="1"/>
</dbReference>
<evidence type="ECO:0000313" key="17">
    <source>
        <dbReference type="EMBL" id="PWJ79100.1"/>
    </source>
</evidence>
<dbReference type="InterPro" id="IPR004358">
    <property type="entry name" value="Sig_transdc_His_kin-like_C"/>
</dbReference>
<dbReference type="InterPro" id="IPR005467">
    <property type="entry name" value="His_kinase_dom"/>
</dbReference>
<feature type="domain" description="HAMP" evidence="16">
    <location>
        <begin position="89"/>
        <end position="141"/>
    </location>
</feature>
<feature type="transmembrane region" description="Helical" evidence="14">
    <location>
        <begin position="12"/>
        <end position="34"/>
    </location>
</feature>
<dbReference type="Proteomes" id="UP000245412">
    <property type="component" value="Unassembled WGS sequence"/>
</dbReference>
<evidence type="ECO:0000259" key="15">
    <source>
        <dbReference type="PROSITE" id="PS50109"/>
    </source>
</evidence>
<evidence type="ECO:0000256" key="11">
    <source>
        <dbReference type="ARBA" id="ARBA00022989"/>
    </source>
</evidence>
<evidence type="ECO:0000256" key="3">
    <source>
        <dbReference type="ARBA" id="ARBA00012438"/>
    </source>
</evidence>
<dbReference type="AlphaFoldDB" id="A0AB73TAB1"/>
<gene>
    <name evidence="17" type="ORF">C7383_101477</name>
</gene>
<keyword evidence="11 14" id="KW-1133">Transmembrane helix</keyword>
<sequence>MKRLKIFPKTFLYTFAVMLFIIAIAHFLICQFAPQMIFSFNAASPAGEEIENYVQVSSSLVKAAIIKALPVSLLCCVLISFLCSLLFSRAITVPLKHISETTGRMARLDRSARCHVSARDEIGILASNINGLYADLLSSIESLEEEKQKVSAAERSQVDFLRAASHELKTPVTALKAMLENIILGIGKYRDRDVFLPQCMEMADRLSVMIKEVLDASRTDFAGSGTEEETFDVSEFISGLCDPYSLIAKAKGIDFYVEAGESRQITLPKQAFGKIISNVLSNAVAYTEPGKKVTVSIRGKELRILNECVPVPADIIKSLFEPFYRPDFSRSREGGGNGLGLFIVDKLAKALGLHYEFLPSREPQGMVFTLFF</sequence>
<keyword evidence="12" id="KW-0902">Two-component regulatory system</keyword>
<dbReference type="SUPFAM" id="SSF158472">
    <property type="entry name" value="HAMP domain-like"/>
    <property type="match status" value="1"/>
</dbReference>